<name>A0ABU5W9A9_AERCA</name>
<dbReference type="InterPro" id="IPR014555">
    <property type="entry name" value="RecF-like"/>
</dbReference>
<dbReference type="Proteomes" id="UP001304847">
    <property type="component" value="Unassembled WGS sequence"/>
</dbReference>
<reference evidence="2 3" key="1">
    <citation type="submission" date="2023-12" db="EMBL/GenBank/DDBJ databases">
        <title>Characterization of antibiotic resistance in Aeromonas spp. in hospital effluent.</title>
        <authorList>
            <person name="Negoseki B.R.S."/>
            <person name="Krul D."/>
            <person name="Siqueira A.C."/>
            <person name="Almeida M."/>
            <person name="Mesa D."/>
            <person name="Conte D."/>
            <person name="Dalla-Costa L.M."/>
        </authorList>
    </citation>
    <scope>NUCLEOTIDE SEQUENCE [LARGE SCALE GENOMIC DNA]</scope>
    <source>
        <strain evidence="2 3">36v</strain>
    </source>
</reference>
<evidence type="ECO:0000259" key="1">
    <source>
        <dbReference type="Pfam" id="PF13304"/>
    </source>
</evidence>
<dbReference type="EMBL" id="JAYGOJ010000112">
    <property type="protein sequence ID" value="MEA9437508.1"/>
    <property type="molecule type" value="Genomic_DNA"/>
</dbReference>
<accession>A0ABU5W9A9</accession>
<dbReference type="PANTHER" id="PTHR32182:SF22">
    <property type="entry name" value="ATP-DEPENDENT ENDONUCLEASE, OLD FAMILY-RELATED"/>
    <property type="match status" value="1"/>
</dbReference>
<evidence type="ECO:0000313" key="2">
    <source>
        <dbReference type="EMBL" id="MEA9437508.1"/>
    </source>
</evidence>
<dbReference type="PANTHER" id="PTHR32182">
    <property type="entry name" value="DNA REPLICATION AND REPAIR PROTEIN RECF"/>
    <property type="match status" value="1"/>
</dbReference>
<organism evidence="2 3">
    <name type="scientific">Aeromonas caviae</name>
    <name type="common">Aeromonas punctata</name>
    <dbReference type="NCBI Taxonomy" id="648"/>
    <lineage>
        <taxon>Bacteria</taxon>
        <taxon>Pseudomonadati</taxon>
        <taxon>Pseudomonadota</taxon>
        <taxon>Gammaproteobacteria</taxon>
        <taxon>Aeromonadales</taxon>
        <taxon>Aeromonadaceae</taxon>
        <taxon>Aeromonas</taxon>
    </lineage>
</organism>
<dbReference type="InterPro" id="IPR003959">
    <property type="entry name" value="ATPase_AAA_core"/>
</dbReference>
<keyword evidence="3" id="KW-1185">Reference proteome</keyword>
<dbReference type="SUPFAM" id="SSF52540">
    <property type="entry name" value="P-loop containing nucleoside triphosphate hydrolases"/>
    <property type="match status" value="1"/>
</dbReference>
<feature type="domain" description="ATPase AAA-type core" evidence="1">
    <location>
        <begin position="282"/>
        <end position="360"/>
    </location>
</feature>
<proteinExistence type="predicted"/>
<comment type="caution">
    <text evidence="2">The sequence shown here is derived from an EMBL/GenBank/DDBJ whole genome shotgun (WGS) entry which is preliminary data.</text>
</comment>
<gene>
    <name evidence="2" type="ORF">VCX44_17280</name>
</gene>
<dbReference type="PIRSF" id="PIRSF029347">
    <property type="entry name" value="RecF"/>
    <property type="match status" value="1"/>
</dbReference>
<dbReference type="Gene3D" id="3.40.50.300">
    <property type="entry name" value="P-loop containing nucleotide triphosphate hydrolases"/>
    <property type="match status" value="1"/>
</dbReference>
<sequence>MVERRFDDGAGSQGKSDKETMLIRNLTVHGFKSIMQEQPIELGRVNCFIGANGVGKSNLLEALGVLGAAANGVVDDESLLRRGVRAGVPRLYKSSFASERTPTHIGIEVSGALSECYRVSLLNPLESPEPAWKYKTEFLSDGSDEIIADGVRNKKNLNPLAGLAALKMVELAEDNPAAQLMRALQEYAIYCPNTPTLRGITPDLQSRRPMGLNGGQLAEAFEMLRTHLEGQGEAGEEILDEVLALIDWVADVAITSQAGTLLSPKVPRSKHLLKFTDRFMQKSRNELTAYDASEGALYVLFTAALCLLPQSPKIFAIDNLDQALNPRLVTSLTKQLAGWLKYQDPERQLLFTAHNPAVLDGLDLTDPEVRLFAVERNSNGLTCYRRIELTPALLALNAQYPLSRLWMMGHLGAVPNV</sequence>
<feature type="domain" description="ATPase AAA-type core" evidence="1">
    <location>
        <begin position="45"/>
        <end position="90"/>
    </location>
</feature>
<evidence type="ECO:0000313" key="3">
    <source>
        <dbReference type="Proteomes" id="UP001304847"/>
    </source>
</evidence>
<dbReference type="InterPro" id="IPR027417">
    <property type="entry name" value="P-loop_NTPase"/>
</dbReference>
<dbReference type="Pfam" id="PF13304">
    <property type="entry name" value="AAA_21"/>
    <property type="match status" value="2"/>
</dbReference>
<dbReference type="RefSeq" id="WP_223917344.1">
    <property type="nucleotide sequence ID" value="NZ_BPNG01000164.1"/>
</dbReference>
<protein>
    <submittedName>
        <fullName evidence="2">AAA family ATPase</fullName>
    </submittedName>
</protein>